<evidence type="ECO:0000313" key="1">
    <source>
        <dbReference type="EMBL" id="KTD22628.1"/>
    </source>
</evidence>
<name>A0A0W0VR33_9GAMM</name>
<protein>
    <submittedName>
        <fullName evidence="1">Uncharacterized protein</fullName>
    </submittedName>
</protein>
<dbReference type="RefSeq" id="WP_058528512.1">
    <property type="nucleotide sequence ID" value="NZ_CAAAHZ010000001.1"/>
</dbReference>
<accession>A0A0W0VR33</accession>
<reference evidence="1 2" key="1">
    <citation type="submission" date="2015-11" db="EMBL/GenBank/DDBJ databases">
        <title>Genomic analysis of 38 Legionella species identifies large and diverse effector repertoires.</title>
        <authorList>
            <person name="Burstein D."/>
            <person name="Amaro F."/>
            <person name="Zusman T."/>
            <person name="Lifshitz Z."/>
            <person name="Cohen O."/>
            <person name="Gilbert J.A."/>
            <person name="Pupko T."/>
            <person name="Shuman H.A."/>
            <person name="Segal G."/>
        </authorList>
    </citation>
    <scope>NUCLEOTIDE SEQUENCE [LARGE SCALE GENOMIC DNA]</scope>
    <source>
        <strain evidence="1 2">ATCC 49505</strain>
    </source>
</reference>
<comment type="caution">
    <text evidence="1">The sequence shown here is derived from an EMBL/GenBank/DDBJ whole genome shotgun (WGS) entry which is preliminary data.</text>
</comment>
<dbReference type="Proteomes" id="UP000054997">
    <property type="component" value="Unassembled WGS sequence"/>
</dbReference>
<dbReference type="AlphaFoldDB" id="A0A0W0VR33"/>
<keyword evidence="2" id="KW-1185">Reference proteome</keyword>
<dbReference type="EMBL" id="LNYK01000007">
    <property type="protein sequence ID" value="KTD22628.1"/>
    <property type="molecule type" value="Genomic_DNA"/>
</dbReference>
<sequence length="187" mass="22283">MKEKYVKLKEKTNPDLRNQLDKLYQVVYQALDASVHHQYDYKLPERKILSQNTPPHVQAVNQMLDRKEVELSYESRRLIELQHRIVEKTTCRQTKVYRDAIFEAKIADSFKRQDEKTLQQYSKLPLTEENIAKCKEQRGFDLVGHRAHMLFGMFKQAANPYDAIDDTLGQGARYDYKEMDFEKKFKF</sequence>
<proteinExistence type="predicted"/>
<organism evidence="1 2">
    <name type="scientific">Legionella londiniensis</name>
    <dbReference type="NCBI Taxonomy" id="45068"/>
    <lineage>
        <taxon>Bacteria</taxon>
        <taxon>Pseudomonadati</taxon>
        <taxon>Pseudomonadota</taxon>
        <taxon>Gammaproteobacteria</taxon>
        <taxon>Legionellales</taxon>
        <taxon>Legionellaceae</taxon>
        <taxon>Legionella</taxon>
    </lineage>
</organism>
<dbReference type="PATRIC" id="fig|45068.5.peg.541"/>
<evidence type="ECO:0000313" key="2">
    <source>
        <dbReference type="Proteomes" id="UP000054997"/>
    </source>
</evidence>
<gene>
    <name evidence="1" type="ORF">Llon_0502</name>
</gene>
<dbReference type="OrthoDB" id="5637939at2"/>